<dbReference type="Proteomes" id="UP001156641">
    <property type="component" value="Unassembled WGS sequence"/>
</dbReference>
<name>A0ABQ6A502_9PROT</name>
<accession>A0ABQ6A502</accession>
<organism evidence="2 3">
    <name type="scientific">Acidocella aquatica</name>
    <dbReference type="NCBI Taxonomy" id="1922313"/>
    <lineage>
        <taxon>Bacteria</taxon>
        <taxon>Pseudomonadati</taxon>
        <taxon>Pseudomonadota</taxon>
        <taxon>Alphaproteobacteria</taxon>
        <taxon>Acetobacterales</taxon>
        <taxon>Acidocellaceae</taxon>
        <taxon>Acidocella</taxon>
    </lineage>
</organism>
<gene>
    <name evidence="2" type="ORF">GCM10010909_16060</name>
</gene>
<keyword evidence="3" id="KW-1185">Reference proteome</keyword>
<reference evidence="3" key="1">
    <citation type="journal article" date="2019" name="Int. J. Syst. Evol. Microbiol.">
        <title>The Global Catalogue of Microorganisms (GCM) 10K type strain sequencing project: providing services to taxonomists for standard genome sequencing and annotation.</title>
        <authorList>
            <consortium name="The Broad Institute Genomics Platform"/>
            <consortium name="The Broad Institute Genome Sequencing Center for Infectious Disease"/>
            <person name="Wu L."/>
            <person name="Ma J."/>
        </authorList>
    </citation>
    <scope>NUCLEOTIDE SEQUENCE [LARGE SCALE GENOMIC DNA]</scope>
    <source>
        <strain evidence="3">NBRC 112502</strain>
    </source>
</reference>
<protein>
    <submittedName>
        <fullName evidence="2">Uncharacterized protein</fullName>
    </submittedName>
</protein>
<comment type="caution">
    <text evidence="2">The sequence shown here is derived from an EMBL/GenBank/DDBJ whole genome shotgun (WGS) entry which is preliminary data.</text>
</comment>
<evidence type="ECO:0000313" key="2">
    <source>
        <dbReference type="EMBL" id="GLR66926.1"/>
    </source>
</evidence>
<sequence length="77" mass="8516">MEQTAVFVLLQSGSFGVAKAPKAYEDPPRFHAACKGRQTKLAGGNMPALPGRIPRRFGKNDELEPEDFRSGKTRIDR</sequence>
<evidence type="ECO:0000313" key="3">
    <source>
        <dbReference type="Proteomes" id="UP001156641"/>
    </source>
</evidence>
<feature type="compositionally biased region" description="Basic and acidic residues" evidence="1">
    <location>
        <begin position="58"/>
        <end position="77"/>
    </location>
</feature>
<feature type="region of interest" description="Disordered" evidence="1">
    <location>
        <begin position="41"/>
        <end position="77"/>
    </location>
</feature>
<evidence type="ECO:0000256" key="1">
    <source>
        <dbReference type="SAM" id="MobiDB-lite"/>
    </source>
</evidence>
<proteinExistence type="predicted"/>
<dbReference type="EMBL" id="BSOS01000042">
    <property type="protein sequence ID" value="GLR66926.1"/>
    <property type="molecule type" value="Genomic_DNA"/>
</dbReference>
<dbReference type="RefSeq" id="WP_284257627.1">
    <property type="nucleotide sequence ID" value="NZ_BSOS01000042.1"/>
</dbReference>